<sequence length="340" mass="40869">MHFKNSKFTLEKEKISKQILDWNFSKEKFLNVISPPYNSTEIFMGIILYFVNNNKRVLYVTNEDSLYIDILYRIKEVSKFRRYSYFRENGDYGSALLVVSQYERLKKLKDKFDLVIYDDINSFPMYSKNEIIKGLKTMCASDGKVISFSIEKIFENKREIILPVRENCYPIIEPKFIGTRIDMNKDIPYVVYEYFKWSVNIKHKVIVYVPDEEKIINVYKYLYKYCSRLNKNIFTFIKKKNDDKMFLNFIRMKKGIIITNDFKDLYANFNNINIMVFFANDKLFDYKKLVYFCGKVGRSERRHKGEVIFLGNSETEDIDITKNITRHFNKEAWEMELLKV</sequence>
<dbReference type="EMBL" id="JAPQER010000008">
    <property type="protein sequence ID" value="MCY6485641.1"/>
    <property type="molecule type" value="Genomic_DNA"/>
</dbReference>
<dbReference type="InterPro" id="IPR027417">
    <property type="entry name" value="P-loop_NTPase"/>
</dbReference>
<name>A0ABT4D331_9CLOT</name>
<dbReference type="Gene3D" id="3.40.50.300">
    <property type="entry name" value="P-loop containing nucleotide triphosphate hydrolases"/>
    <property type="match status" value="1"/>
</dbReference>
<protein>
    <submittedName>
        <fullName evidence="1">Uncharacterized protein</fullName>
    </submittedName>
</protein>
<dbReference type="RefSeq" id="WP_268042149.1">
    <property type="nucleotide sequence ID" value="NZ_JAPQER010000008.1"/>
</dbReference>
<accession>A0ABT4D331</accession>
<proteinExistence type="predicted"/>
<dbReference type="SUPFAM" id="SSF52540">
    <property type="entry name" value="P-loop containing nucleoside triphosphate hydrolases"/>
    <property type="match status" value="1"/>
</dbReference>
<organism evidence="1 2">
    <name type="scientific">Clostridium aestuarii</name>
    <dbReference type="NCBI Taxonomy" id="338193"/>
    <lineage>
        <taxon>Bacteria</taxon>
        <taxon>Bacillati</taxon>
        <taxon>Bacillota</taxon>
        <taxon>Clostridia</taxon>
        <taxon>Eubacteriales</taxon>
        <taxon>Clostridiaceae</taxon>
        <taxon>Clostridium</taxon>
    </lineage>
</organism>
<reference evidence="1" key="1">
    <citation type="submission" date="2022-12" db="EMBL/GenBank/DDBJ databases">
        <authorList>
            <person name="Wang J."/>
        </authorList>
    </citation>
    <scope>NUCLEOTIDE SEQUENCE</scope>
    <source>
        <strain evidence="1">HY-45-18</strain>
    </source>
</reference>
<keyword evidence="2" id="KW-1185">Reference proteome</keyword>
<comment type="caution">
    <text evidence="1">The sequence shown here is derived from an EMBL/GenBank/DDBJ whole genome shotgun (WGS) entry which is preliminary data.</text>
</comment>
<evidence type="ECO:0000313" key="2">
    <source>
        <dbReference type="Proteomes" id="UP001078443"/>
    </source>
</evidence>
<evidence type="ECO:0000313" key="1">
    <source>
        <dbReference type="EMBL" id="MCY6485641.1"/>
    </source>
</evidence>
<dbReference type="Proteomes" id="UP001078443">
    <property type="component" value="Unassembled WGS sequence"/>
</dbReference>
<gene>
    <name evidence="1" type="ORF">OW763_15020</name>
</gene>